<proteinExistence type="predicted"/>
<dbReference type="EMBL" id="GG692422">
    <property type="protein sequence ID" value="EER42219.1"/>
    <property type="molecule type" value="Genomic_DNA"/>
</dbReference>
<dbReference type="AlphaFoldDB" id="C6HCC9"/>
<evidence type="ECO:0000313" key="2">
    <source>
        <dbReference type="Proteomes" id="UP000002624"/>
    </source>
</evidence>
<organism evidence="1 2">
    <name type="scientific">Ajellomyces capsulatus (strain H143)</name>
    <name type="common">Darling's disease fungus</name>
    <name type="synonym">Histoplasma capsulatum</name>
    <dbReference type="NCBI Taxonomy" id="544712"/>
    <lineage>
        <taxon>Eukaryota</taxon>
        <taxon>Fungi</taxon>
        <taxon>Dikarya</taxon>
        <taxon>Ascomycota</taxon>
        <taxon>Pezizomycotina</taxon>
        <taxon>Eurotiomycetes</taxon>
        <taxon>Eurotiomycetidae</taxon>
        <taxon>Onygenales</taxon>
        <taxon>Ajellomycetaceae</taxon>
        <taxon>Histoplasma</taxon>
    </lineage>
</organism>
<sequence length="100" mass="10927">MHNCIDELLDSLSLKARDGLVLSEVWSLTCHYRQRSFVTSLLQLSIMGVARLEILRKLPTTPPAKETQGAATGILSIPEIEERESAAYGTECCGSALMSC</sequence>
<accession>C6HCC9</accession>
<reference evidence="2" key="1">
    <citation type="submission" date="2009-05" db="EMBL/GenBank/DDBJ databases">
        <title>The genome sequence of Ajellomyces capsulatus strain H143.</title>
        <authorList>
            <person name="Champion M."/>
            <person name="Cuomo C.A."/>
            <person name="Ma L.-J."/>
            <person name="Henn M.R."/>
            <person name="Sil A."/>
            <person name="Goldman B."/>
            <person name="Young S.K."/>
            <person name="Kodira C.D."/>
            <person name="Zeng Q."/>
            <person name="Koehrsen M."/>
            <person name="Alvarado L."/>
            <person name="Berlin A.M."/>
            <person name="Borenstein D."/>
            <person name="Chen Z."/>
            <person name="Engels R."/>
            <person name="Freedman E."/>
            <person name="Gellesch M."/>
            <person name="Goldberg J."/>
            <person name="Griggs A."/>
            <person name="Gujja S."/>
            <person name="Heiman D.I."/>
            <person name="Hepburn T.A."/>
            <person name="Howarth C."/>
            <person name="Jen D."/>
            <person name="Larson L."/>
            <person name="Lewis B."/>
            <person name="Mehta T."/>
            <person name="Park D."/>
            <person name="Pearson M."/>
            <person name="Roberts A."/>
            <person name="Saif S."/>
            <person name="Shea T.D."/>
            <person name="Shenoy N."/>
            <person name="Sisk P."/>
            <person name="Stolte C."/>
            <person name="Sykes S."/>
            <person name="Walk T."/>
            <person name="White J."/>
            <person name="Yandava C."/>
            <person name="Klein B."/>
            <person name="McEwen J.G."/>
            <person name="Puccia R."/>
            <person name="Goldman G.H."/>
            <person name="Felipe M.S."/>
            <person name="Nino-Vega G."/>
            <person name="San-Blas G."/>
            <person name="Taylor J.W."/>
            <person name="Mendoza L."/>
            <person name="Galagan J.E."/>
            <person name="Nusbaum C."/>
            <person name="Birren B.W."/>
        </authorList>
    </citation>
    <scope>NUCLEOTIDE SEQUENCE [LARGE SCALE GENOMIC DNA]</scope>
    <source>
        <strain evidence="2">H143</strain>
    </source>
</reference>
<name>C6HCC9_AJECH</name>
<evidence type="ECO:0000313" key="1">
    <source>
        <dbReference type="EMBL" id="EER42219.1"/>
    </source>
</evidence>
<gene>
    <name evidence="1" type="ORF">HCDG_03678</name>
</gene>
<dbReference type="Proteomes" id="UP000002624">
    <property type="component" value="Unassembled WGS sequence"/>
</dbReference>
<protein>
    <submittedName>
        <fullName evidence="1">Uncharacterized protein</fullName>
    </submittedName>
</protein>
<dbReference type="HOGENOM" id="CLU_2305219_0_0_1"/>
<dbReference type="VEuPathDB" id="FungiDB:HCDG_03678"/>